<reference evidence="1 2" key="1">
    <citation type="submission" date="2014-03" db="EMBL/GenBank/DDBJ databases">
        <title>Bradyrhizobium valentinum sp. nov., isolated from effective nodules of Lupinus mariae-josephae, a lupine endemic of basic-lime soils in Eastern Spain.</title>
        <authorList>
            <person name="Duran D."/>
            <person name="Rey L."/>
            <person name="Navarro A."/>
            <person name="Busquets A."/>
            <person name="Imperial J."/>
            <person name="Ruiz-Argueso T."/>
        </authorList>
    </citation>
    <scope>NUCLEOTIDE SEQUENCE [LARGE SCALE GENOMIC DNA]</scope>
    <source>
        <strain evidence="1 2">PAC68</strain>
    </source>
</reference>
<dbReference type="Pfam" id="PF13481">
    <property type="entry name" value="AAA_25"/>
    <property type="match status" value="1"/>
</dbReference>
<dbReference type="Gene3D" id="3.40.50.300">
    <property type="entry name" value="P-loop containing nucleotide triphosphate hydrolases"/>
    <property type="match status" value="1"/>
</dbReference>
<dbReference type="Proteomes" id="UP000050863">
    <property type="component" value="Unassembled WGS sequence"/>
</dbReference>
<dbReference type="EMBL" id="LLXZ01000071">
    <property type="protein sequence ID" value="KRR09572.1"/>
    <property type="molecule type" value="Genomic_DNA"/>
</dbReference>
<comment type="caution">
    <text evidence="1">The sequence shown here is derived from an EMBL/GenBank/DDBJ whole genome shotgun (WGS) entry which is preliminary data.</text>
</comment>
<dbReference type="SUPFAM" id="SSF52540">
    <property type="entry name" value="P-loop containing nucleoside triphosphate hydrolases"/>
    <property type="match status" value="1"/>
</dbReference>
<accession>A0A0R3LPA5</accession>
<gene>
    <name evidence="1" type="ORF">CQ12_13880</name>
</gene>
<sequence length="447" mass="49416">MLSPFNTDDIDDLKRTFMPGEAIAAPAEDVPMPTEIPESADGLPDLEPEYGKPYIAGEWDPRSPWAPVPSLKEWDAGERIDVPEPRGWLLGNQFCRRFLSGLLAAGGTGKSALRQAQYLALATGKPLTGEHVFKRCRVLMLSLEDDDDEMLRRLAAARMHHNIQPADLKGWLYCAAPKGLKLAEMRDGTPQAGQLETLLRDTISRRQIDLLGLDPFVKLHALEENDNGAMDFVCGLLVKLAIEFNIAVDCPHHVKKGQLAAGDADAGRGASSARDAGRLMYTLTKMTDVEGETFGIPAEQRKLYIRLDSSKVNISPPSGEATWFRLVGVPIGNGTPEYPSGDEVQTVERWHPPKTWDGISSAQINAALDDIESGMPNGQRYSDAPKAGERAAWKVVQRHCPNRTEFQCREIVRTWSKNGLLVAEDYEDPTDYKTRKGLRVIHGKRPS</sequence>
<dbReference type="STRING" id="280332.CQ12_13880"/>
<name>A0A0R3LPA5_9BRAD</name>
<organism evidence="1 2">
    <name type="scientific">Bradyrhizobium jicamae</name>
    <dbReference type="NCBI Taxonomy" id="280332"/>
    <lineage>
        <taxon>Bacteria</taxon>
        <taxon>Pseudomonadati</taxon>
        <taxon>Pseudomonadota</taxon>
        <taxon>Alphaproteobacteria</taxon>
        <taxon>Hyphomicrobiales</taxon>
        <taxon>Nitrobacteraceae</taxon>
        <taxon>Bradyrhizobium</taxon>
    </lineage>
</organism>
<protein>
    <submittedName>
        <fullName evidence="1">Uncharacterized protein</fullName>
    </submittedName>
</protein>
<proteinExistence type="predicted"/>
<evidence type="ECO:0000313" key="2">
    <source>
        <dbReference type="Proteomes" id="UP000050863"/>
    </source>
</evidence>
<dbReference type="AlphaFoldDB" id="A0A0R3LPA5"/>
<keyword evidence="2" id="KW-1185">Reference proteome</keyword>
<evidence type="ECO:0000313" key="1">
    <source>
        <dbReference type="EMBL" id="KRR09572.1"/>
    </source>
</evidence>
<dbReference type="InterPro" id="IPR027417">
    <property type="entry name" value="P-loop_NTPase"/>
</dbReference>
<dbReference type="RefSeq" id="WP_057835437.1">
    <property type="nucleotide sequence ID" value="NZ_LLXZ01000071.1"/>
</dbReference>